<dbReference type="PRINTS" id="PR00411">
    <property type="entry name" value="PNDRDTASEI"/>
</dbReference>
<keyword evidence="1" id="KW-0560">Oxidoreductase</keyword>
<proteinExistence type="predicted"/>
<evidence type="ECO:0000256" key="1">
    <source>
        <dbReference type="ARBA" id="ARBA00023002"/>
    </source>
</evidence>
<protein>
    <submittedName>
        <fullName evidence="2">Flavoprotein</fullName>
    </submittedName>
</protein>
<keyword evidence="3" id="KW-1185">Reference proteome</keyword>
<dbReference type="EMBL" id="BNJK01000001">
    <property type="protein sequence ID" value="GHO94884.1"/>
    <property type="molecule type" value="Genomic_DNA"/>
</dbReference>
<dbReference type="Gene3D" id="3.50.50.60">
    <property type="entry name" value="FAD/NAD(P)-binding domain"/>
    <property type="match status" value="1"/>
</dbReference>
<dbReference type="PRINTS" id="PR00368">
    <property type="entry name" value="FADPNR"/>
</dbReference>
<evidence type="ECO:0000313" key="2">
    <source>
        <dbReference type="EMBL" id="GHO94884.1"/>
    </source>
</evidence>
<accession>A0A8J3N166</accession>
<dbReference type="GO" id="GO:0004497">
    <property type="term" value="F:monooxygenase activity"/>
    <property type="evidence" value="ECO:0007669"/>
    <property type="project" value="TreeGrafter"/>
</dbReference>
<comment type="caution">
    <text evidence="2">The sequence shown here is derived from an EMBL/GenBank/DDBJ whole genome shotgun (WGS) entry which is preliminary data.</text>
</comment>
<gene>
    <name evidence="2" type="ORF">KSF_049320</name>
</gene>
<dbReference type="Proteomes" id="UP000597444">
    <property type="component" value="Unassembled WGS sequence"/>
</dbReference>
<dbReference type="InterPro" id="IPR050982">
    <property type="entry name" value="Auxin_biosynth/cation_transpt"/>
</dbReference>
<name>A0A8J3N166_9CHLR</name>
<dbReference type="Pfam" id="PF13738">
    <property type="entry name" value="Pyr_redox_3"/>
    <property type="match status" value="1"/>
</dbReference>
<dbReference type="RefSeq" id="WP_236064980.1">
    <property type="nucleotide sequence ID" value="NZ_BNJK01000001.1"/>
</dbReference>
<reference evidence="2" key="1">
    <citation type="submission" date="2020-10" db="EMBL/GenBank/DDBJ databases">
        <title>Taxonomic study of unclassified bacteria belonging to the class Ktedonobacteria.</title>
        <authorList>
            <person name="Yabe S."/>
            <person name="Wang C.M."/>
            <person name="Zheng Y."/>
            <person name="Sakai Y."/>
            <person name="Cavaletti L."/>
            <person name="Monciardini P."/>
            <person name="Donadio S."/>
        </authorList>
    </citation>
    <scope>NUCLEOTIDE SEQUENCE</scope>
    <source>
        <strain evidence="2">ID150040</strain>
    </source>
</reference>
<evidence type="ECO:0000313" key="3">
    <source>
        <dbReference type="Proteomes" id="UP000597444"/>
    </source>
</evidence>
<dbReference type="PANTHER" id="PTHR43539">
    <property type="entry name" value="FLAVIN-BINDING MONOOXYGENASE-LIKE PROTEIN (AFU_ORTHOLOGUE AFUA_4G09220)"/>
    <property type="match status" value="1"/>
</dbReference>
<dbReference type="PANTHER" id="PTHR43539:SF78">
    <property type="entry name" value="FLAVIN-CONTAINING MONOOXYGENASE"/>
    <property type="match status" value="1"/>
</dbReference>
<organism evidence="2 3">
    <name type="scientific">Reticulibacter mediterranei</name>
    <dbReference type="NCBI Taxonomy" id="2778369"/>
    <lineage>
        <taxon>Bacteria</taxon>
        <taxon>Bacillati</taxon>
        <taxon>Chloroflexota</taxon>
        <taxon>Ktedonobacteria</taxon>
        <taxon>Ktedonobacterales</taxon>
        <taxon>Reticulibacteraceae</taxon>
        <taxon>Reticulibacter</taxon>
    </lineage>
</organism>
<dbReference type="AlphaFoldDB" id="A0A8J3N166"/>
<dbReference type="SUPFAM" id="SSF51905">
    <property type="entry name" value="FAD/NAD(P)-binding domain"/>
    <property type="match status" value="1"/>
</dbReference>
<dbReference type="InterPro" id="IPR036188">
    <property type="entry name" value="FAD/NAD-bd_sf"/>
</dbReference>
<dbReference type="GO" id="GO:0050660">
    <property type="term" value="F:flavin adenine dinucleotide binding"/>
    <property type="evidence" value="ECO:0007669"/>
    <property type="project" value="TreeGrafter"/>
</dbReference>
<sequence length="444" mass="47691">MKIDIQTLPVVIIGAGPVGLAAAAHLLRRGETPVLFEAGETVGAAMLQWGQVRLFSPWRYLVDQQAQALLEQQGWQAPDPDAYPTGRQLVEAYLFPLAQVPAIRAVLRLQTRVSAVSRLGMDKVKTPDREAAPFVVRYQQADGEEQELLARAVIDASGTYQTPNPLGAHGMMALGERSLHQQIFYGIPDVLGTERERYAGRRVLVVGSGHSAQQAVLELAQLAEQEPETQILWAIRRAGVGQMFGGGESDALPERGHLGTRALALLKRGQVRLVTGVQIHALARTPAGIVMIGEEERIGPVDEVIAATGFRPDFSFLRELRLSLDPALESPMALAPLIDPNVHSCGTVPPHGVDELTHAEPNFFLVGMKSYGRAPTFLMLTGYEQVRSIVAALCGEWEAARAVELVLPETGVCSSDGGACCAPAVSSPLLAVGLPRRATGAKSH</sequence>